<name>A0A806TJM3_PRIMG</name>
<dbReference type="EMBL" id="CP010586">
    <property type="protein sequence ID" value="AKP78432.1"/>
    <property type="molecule type" value="Genomic_DNA"/>
</dbReference>
<evidence type="ECO:0000313" key="3">
    <source>
        <dbReference type="Proteomes" id="UP000036410"/>
    </source>
</evidence>
<dbReference type="RefSeq" id="WP_034268513.1">
    <property type="nucleotide sequence ID" value="NZ_CP010586.1"/>
</dbReference>
<protein>
    <submittedName>
        <fullName evidence="2">Uncharacterized protein</fullName>
    </submittedName>
</protein>
<dbReference type="Proteomes" id="UP000036410">
    <property type="component" value="Chromosome"/>
</dbReference>
<gene>
    <name evidence="2" type="ORF">AS52_03471</name>
</gene>
<evidence type="ECO:0000256" key="1">
    <source>
        <dbReference type="SAM" id="MobiDB-lite"/>
    </source>
</evidence>
<organism evidence="2 3">
    <name type="scientific">Priestia megaterium Q3</name>
    <dbReference type="NCBI Taxonomy" id="1452722"/>
    <lineage>
        <taxon>Bacteria</taxon>
        <taxon>Bacillati</taxon>
        <taxon>Bacillota</taxon>
        <taxon>Bacilli</taxon>
        <taxon>Bacillales</taxon>
        <taxon>Bacillaceae</taxon>
        <taxon>Priestia</taxon>
    </lineage>
</organism>
<accession>A0A806TJM3</accession>
<sequence>MDFFKNSKILYTIVALVIALIAVFTNNSPISLIQQHENSSSTSSSTSGSTSDTTSSNECSAETQSDRLFTGKELVLQEGNDKYGYCHIVAHMQKPGADNYHGKSQFSKYLNEKQAMSIAEEVINEGEDGTNNKSGNYVKEKYISSLNQEVRVVYTDYRGKDYDYSVTTMYPIGH</sequence>
<evidence type="ECO:0000313" key="2">
    <source>
        <dbReference type="EMBL" id="AKP78432.1"/>
    </source>
</evidence>
<proteinExistence type="predicted"/>
<dbReference type="AlphaFoldDB" id="A0A806TJM3"/>
<reference evidence="2 3" key="1">
    <citation type="submission" date="2015-01" db="EMBL/GenBank/DDBJ databases">
        <title>Genome sequence of bacillus megaterium Q3.</title>
        <authorList>
            <person name="Wang Y."/>
            <person name="Luo K."/>
            <person name="Bai L."/>
            <person name="Luo F."/>
        </authorList>
    </citation>
    <scope>NUCLEOTIDE SEQUENCE [LARGE SCALE GENOMIC DNA]</scope>
    <source>
        <strain evidence="2 3">Q3</strain>
    </source>
</reference>
<feature type="region of interest" description="Disordered" evidence="1">
    <location>
        <begin position="37"/>
        <end position="64"/>
    </location>
</feature>
<feature type="compositionally biased region" description="Low complexity" evidence="1">
    <location>
        <begin position="39"/>
        <end position="56"/>
    </location>
</feature>